<feature type="chain" id="PRO_5026721086" description="SCP domain-containing protein" evidence="2">
    <location>
        <begin position="24"/>
        <end position="497"/>
    </location>
</feature>
<dbReference type="InterPro" id="IPR035940">
    <property type="entry name" value="CAP_sf"/>
</dbReference>
<dbReference type="SUPFAM" id="SSF55797">
    <property type="entry name" value="PR-1-like"/>
    <property type="match status" value="1"/>
</dbReference>
<organism evidence="4 5">
    <name type="scientific">Clostridium niameyense</name>
    <dbReference type="NCBI Taxonomy" id="1622073"/>
    <lineage>
        <taxon>Bacteria</taxon>
        <taxon>Bacillati</taxon>
        <taxon>Bacillota</taxon>
        <taxon>Clostridia</taxon>
        <taxon>Eubacteriales</taxon>
        <taxon>Clostridiaceae</taxon>
        <taxon>Clostridium</taxon>
    </lineage>
</organism>
<evidence type="ECO:0000313" key="4">
    <source>
        <dbReference type="EMBL" id="NEZ45833.1"/>
    </source>
</evidence>
<evidence type="ECO:0000256" key="1">
    <source>
        <dbReference type="SAM" id="MobiDB-lite"/>
    </source>
</evidence>
<dbReference type="Pfam" id="PF04122">
    <property type="entry name" value="CW_binding_2"/>
    <property type="match status" value="3"/>
</dbReference>
<dbReference type="Proteomes" id="UP000473885">
    <property type="component" value="Unassembled WGS sequence"/>
</dbReference>
<sequence>MKKKFISILIVMSMVTIPKMVQAQEKVDVNRLYGRDRYETSIAISNEFISEHGEISSVILANGDNFPDALSGTTLCKKYKAPMLLINQYSKSKVLNYIYKNLKPGNTIYILGSEAVVDKEIANELKAKNYKIKRLAGDNRFGTNKAIVDEMNVGVGRPVFICNGYGYADALSASPIAGAKGVPIILVNQNNISQEVRDEIKKLKPNKFYIIGSEGVVSDKNVQELLKLSDNSTYVRIGGANRYETSEKVNNYFNLNNQLRLSIADGRNYPDALSGAGLASIRNNAIKLVSPNEDNGVLGNNTRSLDVFGGESVVSNSIVEKMINNKSVSASKPSSVPSVSNKPSTPSVVKPTANNKLNEAYKNAVTKRMVQLVNELRATKGVQPLKEVEVLNTLAESRSIYMAKTGEFSHEDSQGNFIFKQDLEKANYRWNFVGENIVQNYYNEDPNKLAEALFTQWKNSPGHYKNMISSNFNQIGFGIAIAKDGKLYGTQGFVGIR</sequence>
<feature type="compositionally biased region" description="Low complexity" evidence="1">
    <location>
        <begin position="327"/>
        <end position="351"/>
    </location>
</feature>
<evidence type="ECO:0000313" key="5">
    <source>
        <dbReference type="Proteomes" id="UP000473885"/>
    </source>
</evidence>
<keyword evidence="5" id="KW-1185">Reference proteome</keyword>
<gene>
    <name evidence="4" type="ORF">FDF74_01250</name>
</gene>
<protein>
    <recommendedName>
        <fullName evidence="3">SCP domain-containing protein</fullName>
    </recommendedName>
</protein>
<name>A0A6M0R6S0_9CLOT</name>
<evidence type="ECO:0000259" key="3">
    <source>
        <dbReference type="Pfam" id="PF00188"/>
    </source>
</evidence>
<dbReference type="InterPro" id="IPR007253">
    <property type="entry name" value="Cell_wall-bd_2"/>
</dbReference>
<dbReference type="EMBL" id="SXDP01000001">
    <property type="protein sequence ID" value="NEZ45833.1"/>
    <property type="molecule type" value="Genomic_DNA"/>
</dbReference>
<comment type="caution">
    <text evidence="4">The sequence shown here is derived from an EMBL/GenBank/DDBJ whole genome shotgun (WGS) entry which is preliminary data.</text>
</comment>
<dbReference type="InterPro" id="IPR051922">
    <property type="entry name" value="Bact_Sporulation_Assoc"/>
</dbReference>
<keyword evidence="2" id="KW-0732">Signal</keyword>
<dbReference type="InterPro" id="IPR014044">
    <property type="entry name" value="CAP_dom"/>
</dbReference>
<evidence type="ECO:0000256" key="2">
    <source>
        <dbReference type="SAM" id="SignalP"/>
    </source>
</evidence>
<dbReference type="AlphaFoldDB" id="A0A6M0R6S0"/>
<reference evidence="4 5" key="1">
    <citation type="submission" date="2019-04" db="EMBL/GenBank/DDBJ databases">
        <title>Genome sequencing of Clostridium botulinum Groups I-IV and Clostridium butyricum.</title>
        <authorList>
            <person name="Brunt J."/>
            <person name="Van Vliet A.H.M."/>
            <person name="Stringer S.C."/>
            <person name="Carter A.T."/>
            <person name="Peck M.W."/>
        </authorList>
    </citation>
    <scope>NUCLEOTIDE SEQUENCE [LARGE SCALE GENOMIC DNA]</scope>
    <source>
        <strain evidence="4 5">IFR 18/094</strain>
    </source>
</reference>
<dbReference type="PANTHER" id="PTHR30032">
    <property type="entry name" value="N-ACETYLMURAMOYL-L-ALANINE AMIDASE-RELATED"/>
    <property type="match status" value="1"/>
</dbReference>
<dbReference type="CDD" id="cd05379">
    <property type="entry name" value="CAP_bacterial"/>
    <property type="match status" value="1"/>
</dbReference>
<accession>A0A6M0R6S0</accession>
<dbReference type="Gene3D" id="3.40.33.10">
    <property type="entry name" value="CAP"/>
    <property type="match status" value="1"/>
</dbReference>
<dbReference type="PANTHER" id="PTHR30032:SF8">
    <property type="entry name" value="GERMINATION-SPECIFIC N-ACETYLMURAMOYL-L-ALANINE AMIDASE"/>
    <property type="match status" value="1"/>
</dbReference>
<dbReference type="Gene3D" id="3.40.50.12090">
    <property type="match status" value="2"/>
</dbReference>
<proteinExistence type="predicted"/>
<dbReference type="Pfam" id="PF00188">
    <property type="entry name" value="CAP"/>
    <property type="match status" value="1"/>
</dbReference>
<dbReference type="RefSeq" id="WP_163248217.1">
    <property type="nucleotide sequence ID" value="NZ_SXDP01000001.1"/>
</dbReference>
<feature type="signal peptide" evidence="2">
    <location>
        <begin position="1"/>
        <end position="23"/>
    </location>
</feature>
<feature type="region of interest" description="Disordered" evidence="1">
    <location>
        <begin position="327"/>
        <end position="352"/>
    </location>
</feature>
<feature type="domain" description="SCP" evidence="3">
    <location>
        <begin position="371"/>
        <end position="487"/>
    </location>
</feature>